<name>G7Y3V7_CLOSI</name>
<reference key="2">
    <citation type="submission" date="2011-10" db="EMBL/GenBank/DDBJ databases">
        <title>The genome and transcriptome sequence of Clonorchis sinensis provide insights into the carcinogenic liver fluke.</title>
        <authorList>
            <person name="Wang X."/>
            <person name="Huang Y."/>
            <person name="Chen W."/>
            <person name="Liu H."/>
            <person name="Guo L."/>
            <person name="Chen Y."/>
            <person name="Luo F."/>
            <person name="Zhou W."/>
            <person name="Sun J."/>
            <person name="Mao Q."/>
            <person name="Liang P."/>
            <person name="Zhou C."/>
            <person name="Tian Y."/>
            <person name="Men J."/>
            <person name="Lv X."/>
            <person name="Huang L."/>
            <person name="Zhou J."/>
            <person name="Hu Y."/>
            <person name="Li R."/>
            <person name="Zhang F."/>
            <person name="Lei H."/>
            <person name="Li X."/>
            <person name="Hu X."/>
            <person name="Liang C."/>
            <person name="Xu J."/>
            <person name="Wu Z."/>
            <person name="Yu X."/>
        </authorList>
    </citation>
    <scope>NUCLEOTIDE SEQUENCE</scope>
    <source>
        <strain>Henan</strain>
    </source>
</reference>
<gene>
    <name evidence="2" type="ORF">CLF_100622</name>
</gene>
<evidence type="ECO:0000256" key="1">
    <source>
        <dbReference type="SAM" id="MobiDB-lite"/>
    </source>
</evidence>
<dbReference type="AlphaFoldDB" id="G7Y3V7"/>
<feature type="region of interest" description="Disordered" evidence="1">
    <location>
        <begin position="26"/>
        <end position="50"/>
    </location>
</feature>
<reference evidence="2" key="1">
    <citation type="journal article" date="2011" name="Genome Biol.">
        <title>The draft genome of the carcinogenic human liver fluke Clonorchis sinensis.</title>
        <authorList>
            <person name="Wang X."/>
            <person name="Chen W."/>
            <person name="Huang Y."/>
            <person name="Sun J."/>
            <person name="Men J."/>
            <person name="Liu H."/>
            <person name="Luo F."/>
            <person name="Guo L."/>
            <person name="Lv X."/>
            <person name="Deng C."/>
            <person name="Zhou C."/>
            <person name="Fan Y."/>
            <person name="Li X."/>
            <person name="Huang L."/>
            <person name="Hu Y."/>
            <person name="Liang C."/>
            <person name="Hu X."/>
            <person name="Xu J."/>
            <person name="Yu X."/>
        </authorList>
    </citation>
    <scope>NUCLEOTIDE SEQUENCE [LARGE SCALE GENOMIC DNA]</scope>
    <source>
        <strain evidence="2">Henan</strain>
    </source>
</reference>
<feature type="region of interest" description="Disordered" evidence="1">
    <location>
        <begin position="1"/>
        <end position="20"/>
    </location>
</feature>
<proteinExistence type="predicted"/>
<feature type="compositionally biased region" description="Basic and acidic residues" evidence="1">
    <location>
        <begin position="27"/>
        <end position="43"/>
    </location>
</feature>
<protein>
    <submittedName>
        <fullName evidence="2">Uncharacterized protein</fullName>
    </submittedName>
</protein>
<evidence type="ECO:0000313" key="3">
    <source>
        <dbReference type="Proteomes" id="UP000008909"/>
    </source>
</evidence>
<organism evidence="2 3">
    <name type="scientific">Clonorchis sinensis</name>
    <name type="common">Chinese liver fluke</name>
    <dbReference type="NCBI Taxonomy" id="79923"/>
    <lineage>
        <taxon>Eukaryota</taxon>
        <taxon>Metazoa</taxon>
        <taxon>Spiralia</taxon>
        <taxon>Lophotrochozoa</taxon>
        <taxon>Platyhelminthes</taxon>
        <taxon>Trematoda</taxon>
        <taxon>Digenea</taxon>
        <taxon>Opisthorchiida</taxon>
        <taxon>Opisthorchiata</taxon>
        <taxon>Opisthorchiidae</taxon>
        <taxon>Clonorchis</taxon>
    </lineage>
</organism>
<evidence type="ECO:0000313" key="2">
    <source>
        <dbReference type="EMBL" id="GAA47643.1"/>
    </source>
</evidence>
<keyword evidence="3" id="KW-1185">Reference proteome</keyword>
<feature type="compositionally biased region" description="Basic and acidic residues" evidence="1">
    <location>
        <begin position="1"/>
        <end position="17"/>
    </location>
</feature>
<dbReference type="EMBL" id="DF142847">
    <property type="protein sequence ID" value="GAA47643.1"/>
    <property type="molecule type" value="Genomic_DNA"/>
</dbReference>
<accession>G7Y3V7</accession>
<dbReference type="Proteomes" id="UP000008909">
    <property type="component" value="Unassembled WGS sequence"/>
</dbReference>
<sequence>MRQYRSRTDQPDERIVDGKFNSSVTVESKKYEPRRNTDYDRTHQNPRLPTLGIHYRNNYLRIGEHARYRIESENSEFSSCVIDSLLDRDLYNSRRMIYFVWNNGQFDVMCGINKQEPPLAQLLEHPSTKCETSGLNKHPEQRTQGQTVWASLDSCITQIHVVREIRQKIHNANFDGYLNQISVNRMSAHTFVAFVSTDRQGTSAEKPVFRLYSVRVIV</sequence>